<accession>A0A174LAY8</accession>
<name>A0A174LAY8_9FIRM</name>
<evidence type="ECO:0000313" key="2">
    <source>
        <dbReference type="Proteomes" id="UP000095679"/>
    </source>
</evidence>
<dbReference type="RefSeq" id="WP_172677289.1">
    <property type="nucleotide sequence ID" value="NZ_CYZL01000053.1"/>
</dbReference>
<dbReference type="Proteomes" id="UP000095679">
    <property type="component" value="Unassembled WGS sequence"/>
</dbReference>
<organism evidence="1 2">
    <name type="scientific">Anaerobutyricum hallii</name>
    <dbReference type="NCBI Taxonomy" id="39488"/>
    <lineage>
        <taxon>Bacteria</taxon>
        <taxon>Bacillati</taxon>
        <taxon>Bacillota</taxon>
        <taxon>Clostridia</taxon>
        <taxon>Lachnospirales</taxon>
        <taxon>Lachnospiraceae</taxon>
        <taxon>Anaerobutyricum</taxon>
    </lineage>
</organism>
<gene>
    <name evidence="1" type="ORF">ERS852450_03242</name>
</gene>
<dbReference type="AlphaFoldDB" id="A0A174LAY8"/>
<protein>
    <submittedName>
        <fullName evidence="1">Uncharacterized protein</fullName>
    </submittedName>
</protein>
<sequence length="88" mass="10612">MNEKNEPVNFEVIYQVTDRFIDTFSFLNVSRDDNEHIYLAVDDKTGDGLSYDCSYNTLEFSFGKEEDMNVLYKRFCQYYTYIQKELRK</sequence>
<proteinExistence type="predicted"/>
<evidence type="ECO:0000313" key="1">
    <source>
        <dbReference type="EMBL" id="CUP19677.1"/>
    </source>
</evidence>
<reference evidence="1 2" key="1">
    <citation type="submission" date="2015-09" db="EMBL/GenBank/DDBJ databases">
        <authorList>
            <consortium name="Pathogen Informatics"/>
        </authorList>
    </citation>
    <scope>NUCLEOTIDE SEQUENCE [LARGE SCALE GENOMIC DNA]</scope>
    <source>
        <strain evidence="1 2">2789STDY5834835</strain>
    </source>
</reference>
<dbReference type="EMBL" id="CYZL01000053">
    <property type="protein sequence ID" value="CUP19677.1"/>
    <property type="molecule type" value="Genomic_DNA"/>
</dbReference>